<gene>
    <name evidence="2" type="ORF">GCM10007939_25300</name>
</gene>
<organism evidence="2 3">
    <name type="scientific">Amylibacter marinus</name>
    <dbReference type="NCBI Taxonomy" id="1475483"/>
    <lineage>
        <taxon>Bacteria</taxon>
        <taxon>Pseudomonadati</taxon>
        <taxon>Pseudomonadota</taxon>
        <taxon>Alphaproteobacteria</taxon>
        <taxon>Rhodobacterales</taxon>
        <taxon>Paracoccaceae</taxon>
        <taxon>Amylibacter</taxon>
    </lineage>
</organism>
<reference evidence="3" key="1">
    <citation type="journal article" date="2019" name="Int. J. Syst. Evol. Microbiol.">
        <title>The Global Catalogue of Microorganisms (GCM) 10K type strain sequencing project: providing services to taxonomists for standard genome sequencing and annotation.</title>
        <authorList>
            <consortium name="The Broad Institute Genomics Platform"/>
            <consortium name="The Broad Institute Genome Sequencing Center for Infectious Disease"/>
            <person name="Wu L."/>
            <person name="Ma J."/>
        </authorList>
    </citation>
    <scope>NUCLEOTIDE SEQUENCE [LARGE SCALE GENOMIC DNA]</scope>
    <source>
        <strain evidence="3">NBRC 110140</strain>
    </source>
</reference>
<feature type="domain" description="Cupin type-2" evidence="1">
    <location>
        <begin position="41"/>
        <end position="100"/>
    </location>
</feature>
<keyword evidence="2" id="KW-0413">Isomerase</keyword>
<proteinExistence type="predicted"/>
<dbReference type="InterPro" id="IPR013096">
    <property type="entry name" value="Cupin_2"/>
</dbReference>
<keyword evidence="3" id="KW-1185">Reference proteome</keyword>
<dbReference type="InterPro" id="IPR014710">
    <property type="entry name" value="RmlC-like_jellyroll"/>
</dbReference>
<comment type="caution">
    <text evidence="2">The sequence shown here is derived from an EMBL/GenBank/DDBJ whole genome shotgun (WGS) entry which is preliminary data.</text>
</comment>
<dbReference type="SUPFAM" id="SSF51182">
    <property type="entry name" value="RmlC-like cupins"/>
    <property type="match status" value="1"/>
</dbReference>
<dbReference type="Proteomes" id="UP001156694">
    <property type="component" value="Unassembled WGS sequence"/>
</dbReference>
<dbReference type="GO" id="GO:0016853">
    <property type="term" value="F:isomerase activity"/>
    <property type="evidence" value="ECO:0007669"/>
    <property type="project" value="UniProtKB-KW"/>
</dbReference>
<dbReference type="InterPro" id="IPR011051">
    <property type="entry name" value="RmlC_Cupin_sf"/>
</dbReference>
<evidence type="ECO:0000313" key="2">
    <source>
        <dbReference type="EMBL" id="GLQ36246.1"/>
    </source>
</evidence>
<dbReference type="InterPro" id="IPR052044">
    <property type="entry name" value="PKS_Associated_Protein"/>
</dbReference>
<name>A0ABQ5VYC5_9RHOB</name>
<dbReference type="PANTHER" id="PTHR36114">
    <property type="entry name" value="16.7 KDA PROTEIN IN WHIE LOCUS"/>
    <property type="match status" value="1"/>
</dbReference>
<dbReference type="Gene3D" id="2.60.120.10">
    <property type="entry name" value="Jelly Rolls"/>
    <property type="match status" value="1"/>
</dbReference>
<accession>A0ABQ5VYC5</accession>
<dbReference type="EMBL" id="BSNN01000008">
    <property type="protein sequence ID" value="GLQ36246.1"/>
    <property type="molecule type" value="Genomic_DNA"/>
</dbReference>
<dbReference type="PANTHER" id="PTHR36114:SF1">
    <property type="entry name" value="16.7 KDA PROTEIN IN WHIE LOCUS"/>
    <property type="match status" value="1"/>
</dbReference>
<dbReference type="RefSeq" id="WP_431355776.1">
    <property type="nucleotide sequence ID" value="NZ_BSNN01000008.1"/>
</dbReference>
<sequence>MTQKISKVNLAQKLALFDSHWDPKVIADYNGNDIMVVKFVGEFPFHKHEETDDFFLILEGEVILDQEGGHSITLGVGELCVIPRGIVHRPRAEHEAKVLLIEPHGIANSGDGNENMAAPKDWI</sequence>
<dbReference type="Pfam" id="PF07883">
    <property type="entry name" value="Cupin_2"/>
    <property type="match status" value="1"/>
</dbReference>
<protein>
    <submittedName>
        <fullName evidence="2">Mannose-6-phosphate isomerase</fullName>
    </submittedName>
</protein>
<dbReference type="CDD" id="cd02226">
    <property type="entry name" value="cupin_YdbB-like"/>
    <property type="match status" value="1"/>
</dbReference>
<evidence type="ECO:0000259" key="1">
    <source>
        <dbReference type="Pfam" id="PF07883"/>
    </source>
</evidence>
<evidence type="ECO:0000313" key="3">
    <source>
        <dbReference type="Proteomes" id="UP001156694"/>
    </source>
</evidence>